<keyword evidence="2" id="KW-1185">Reference proteome</keyword>
<protein>
    <submittedName>
        <fullName evidence="1">Uncharacterized protein</fullName>
    </submittedName>
</protein>
<gene>
    <name evidence="1" type="ORF">LTR16_009103</name>
</gene>
<organism evidence="1 2">
    <name type="scientific">Cryomyces antarcticus</name>
    <dbReference type="NCBI Taxonomy" id="329879"/>
    <lineage>
        <taxon>Eukaryota</taxon>
        <taxon>Fungi</taxon>
        <taxon>Dikarya</taxon>
        <taxon>Ascomycota</taxon>
        <taxon>Pezizomycotina</taxon>
        <taxon>Dothideomycetes</taxon>
        <taxon>Dothideomycetes incertae sedis</taxon>
        <taxon>Cryomyces</taxon>
    </lineage>
</organism>
<name>A0ABR0M2W8_9PEZI</name>
<reference evidence="1 2" key="1">
    <citation type="submission" date="2023-08" db="EMBL/GenBank/DDBJ databases">
        <title>Black Yeasts Isolated from many extreme environments.</title>
        <authorList>
            <person name="Coleine C."/>
            <person name="Stajich J.E."/>
            <person name="Selbmann L."/>
        </authorList>
    </citation>
    <scope>NUCLEOTIDE SEQUENCE [LARGE SCALE GENOMIC DNA]</scope>
    <source>
        <strain evidence="1 2">CCFEE 536</strain>
    </source>
</reference>
<accession>A0ABR0M2W8</accession>
<sequence>MGTHSKTHTELVEAAHRVMLPRSPEHLPQLIEPLKLRVPSTVLERRRRPVLDSINKPFNVGQFLTGTQASLSTSDFLYIFPPILVFQRIVNVRHSLRVRPFVVTIHDDF</sequence>
<evidence type="ECO:0000313" key="2">
    <source>
        <dbReference type="Proteomes" id="UP001357485"/>
    </source>
</evidence>
<dbReference type="Proteomes" id="UP001357485">
    <property type="component" value="Unassembled WGS sequence"/>
</dbReference>
<comment type="caution">
    <text evidence="1">The sequence shown here is derived from an EMBL/GenBank/DDBJ whole genome shotgun (WGS) entry which is preliminary data.</text>
</comment>
<proteinExistence type="predicted"/>
<feature type="non-terminal residue" evidence="1">
    <location>
        <position position="109"/>
    </location>
</feature>
<dbReference type="EMBL" id="JAVRRA010002302">
    <property type="protein sequence ID" value="KAK5278004.1"/>
    <property type="molecule type" value="Genomic_DNA"/>
</dbReference>
<evidence type="ECO:0000313" key="1">
    <source>
        <dbReference type="EMBL" id="KAK5278004.1"/>
    </source>
</evidence>